<evidence type="ECO:0000313" key="1">
    <source>
        <dbReference type="EMBL" id="KAL1386813.1"/>
    </source>
</evidence>
<proteinExistence type="predicted"/>
<dbReference type="Proteomes" id="UP001562425">
    <property type="component" value="Unassembled WGS sequence"/>
</dbReference>
<gene>
    <name evidence="1" type="ORF">pipiens_012790</name>
</gene>
<reference evidence="1 2" key="1">
    <citation type="submission" date="2024-05" db="EMBL/GenBank/DDBJ databases">
        <title>Culex pipiens pipiens assembly and annotation.</title>
        <authorList>
            <person name="Alout H."/>
            <person name="Durand T."/>
        </authorList>
    </citation>
    <scope>NUCLEOTIDE SEQUENCE [LARGE SCALE GENOMIC DNA]</scope>
    <source>
        <strain evidence="1">HA-2024</strain>
        <tissue evidence="1">Whole body</tissue>
    </source>
</reference>
<accession>A0ABD1D0Y2</accession>
<name>A0ABD1D0Y2_CULPP</name>
<dbReference type="AlphaFoldDB" id="A0ABD1D0Y2"/>
<dbReference type="EMBL" id="JBEHCU010008193">
    <property type="protein sequence ID" value="KAL1386813.1"/>
    <property type="molecule type" value="Genomic_DNA"/>
</dbReference>
<evidence type="ECO:0008006" key="3">
    <source>
        <dbReference type="Google" id="ProtNLM"/>
    </source>
</evidence>
<evidence type="ECO:0000313" key="2">
    <source>
        <dbReference type="Proteomes" id="UP001562425"/>
    </source>
</evidence>
<comment type="caution">
    <text evidence="1">The sequence shown here is derived from an EMBL/GenBank/DDBJ whole genome shotgun (WGS) entry which is preliminary data.</text>
</comment>
<sequence length="88" mass="9647">MPRSYLSERKFQLHLSGAVSEVQDVAAGVPQADCKLALYADDSAIIANGRTPAHYRFRLQQGVSTYVAYLASWKIKVNESKTPTVASC</sequence>
<keyword evidence="2" id="KW-1185">Reference proteome</keyword>
<protein>
    <recommendedName>
        <fullName evidence="3">Reverse transcriptase domain-containing protein</fullName>
    </recommendedName>
</protein>
<organism evidence="1 2">
    <name type="scientific">Culex pipiens pipiens</name>
    <name type="common">Northern house mosquito</name>
    <dbReference type="NCBI Taxonomy" id="38569"/>
    <lineage>
        <taxon>Eukaryota</taxon>
        <taxon>Metazoa</taxon>
        <taxon>Ecdysozoa</taxon>
        <taxon>Arthropoda</taxon>
        <taxon>Hexapoda</taxon>
        <taxon>Insecta</taxon>
        <taxon>Pterygota</taxon>
        <taxon>Neoptera</taxon>
        <taxon>Endopterygota</taxon>
        <taxon>Diptera</taxon>
        <taxon>Nematocera</taxon>
        <taxon>Culicoidea</taxon>
        <taxon>Culicidae</taxon>
        <taxon>Culicinae</taxon>
        <taxon>Culicini</taxon>
        <taxon>Culex</taxon>
        <taxon>Culex</taxon>
    </lineage>
</organism>